<evidence type="ECO:0000313" key="9">
    <source>
        <dbReference type="EMBL" id="OGH69332.1"/>
    </source>
</evidence>
<dbReference type="InterPro" id="IPR000994">
    <property type="entry name" value="Pept_M24"/>
</dbReference>
<evidence type="ECO:0000256" key="7">
    <source>
        <dbReference type="RuleBase" id="RU003653"/>
    </source>
</evidence>
<evidence type="ECO:0000313" key="10">
    <source>
        <dbReference type="Proteomes" id="UP000177953"/>
    </source>
</evidence>
<dbReference type="HAMAP" id="MF_01974">
    <property type="entry name" value="MetAP_1"/>
    <property type="match status" value="1"/>
</dbReference>
<gene>
    <name evidence="6" type="primary">map</name>
    <name evidence="9" type="ORF">A2754_04120</name>
</gene>
<feature type="binding site" evidence="6">
    <location>
        <position position="82"/>
    </location>
    <ligand>
        <name>substrate</name>
    </ligand>
</feature>
<dbReference type="Gene3D" id="3.90.230.10">
    <property type="entry name" value="Creatinase/methionine aminopeptidase superfamily"/>
    <property type="match status" value="1"/>
</dbReference>
<feature type="binding site" evidence="6">
    <location>
        <position position="100"/>
    </location>
    <ligand>
        <name>a divalent metal cation</name>
        <dbReference type="ChEBI" id="CHEBI:60240"/>
        <label>1</label>
    </ligand>
</feature>
<organism evidence="9 10">
    <name type="scientific">Candidatus Magasanikbacteria bacterium RIFCSPHIGHO2_01_FULL_47_8</name>
    <dbReference type="NCBI Taxonomy" id="1798673"/>
    <lineage>
        <taxon>Bacteria</taxon>
        <taxon>Candidatus Magasanikiibacteriota</taxon>
    </lineage>
</organism>
<dbReference type="Pfam" id="PF00557">
    <property type="entry name" value="Peptidase_M24"/>
    <property type="match status" value="1"/>
</dbReference>
<dbReference type="InterPro" id="IPR002467">
    <property type="entry name" value="Pept_M24A_MAP1"/>
</dbReference>
<feature type="binding site" evidence="6">
    <location>
        <position position="125"/>
    </location>
    <ligand>
        <name>a divalent metal cation</name>
        <dbReference type="ChEBI" id="CHEBI:60240"/>
        <label>1</label>
    </ligand>
</feature>
<dbReference type="GO" id="GO:0005829">
    <property type="term" value="C:cytosol"/>
    <property type="evidence" value="ECO:0007669"/>
    <property type="project" value="TreeGrafter"/>
</dbReference>
<evidence type="ECO:0000256" key="1">
    <source>
        <dbReference type="ARBA" id="ARBA00002521"/>
    </source>
</evidence>
<dbReference type="PANTHER" id="PTHR43330:SF27">
    <property type="entry name" value="METHIONINE AMINOPEPTIDASE"/>
    <property type="match status" value="1"/>
</dbReference>
<evidence type="ECO:0000256" key="6">
    <source>
        <dbReference type="HAMAP-Rule" id="MF_01974"/>
    </source>
</evidence>
<dbReference type="CDD" id="cd01086">
    <property type="entry name" value="MetAP1"/>
    <property type="match status" value="1"/>
</dbReference>
<dbReference type="PRINTS" id="PR00599">
    <property type="entry name" value="MAPEPTIDASE"/>
</dbReference>
<comment type="subunit">
    <text evidence="6">Monomer.</text>
</comment>
<comment type="function">
    <text evidence="1 6">Removes the N-terminal methionine from nascent proteins. The N-terminal methionine is often cleaved when the second residue in the primary sequence is small and uncharged (Met-Ala-, Cys, Gly, Pro, Ser, Thr, or Val). Requires deformylation of the N(alpha)-formylated initiator methionine before it can be hydrolyzed.</text>
</comment>
<protein>
    <recommendedName>
        <fullName evidence="6 7">Methionine aminopeptidase</fullName>
        <shortName evidence="6">MAP</shortName>
        <shortName evidence="6">MetAP</shortName>
        <ecNumber evidence="6 7">3.4.11.18</ecNumber>
    </recommendedName>
    <alternativeName>
        <fullName evidence="6">Peptidase M</fullName>
    </alternativeName>
</protein>
<dbReference type="PANTHER" id="PTHR43330">
    <property type="entry name" value="METHIONINE AMINOPEPTIDASE"/>
    <property type="match status" value="1"/>
</dbReference>
<dbReference type="NCBIfam" id="TIGR00500">
    <property type="entry name" value="met_pdase_I"/>
    <property type="match status" value="1"/>
</dbReference>
<proteinExistence type="inferred from homology"/>
<accession>A0A1F6MCF0</accession>
<reference evidence="9 10" key="1">
    <citation type="journal article" date="2016" name="Nat. Commun.">
        <title>Thousands of microbial genomes shed light on interconnected biogeochemical processes in an aquifer system.</title>
        <authorList>
            <person name="Anantharaman K."/>
            <person name="Brown C.T."/>
            <person name="Hug L.A."/>
            <person name="Sharon I."/>
            <person name="Castelle C.J."/>
            <person name="Probst A.J."/>
            <person name="Thomas B.C."/>
            <person name="Singh A."/>
            <person name="Wilkins M.J."/>
            <person name="Karaoz U."/>
            <person name="Brodie E.L."/>
            <person name="Williams K.H."/>
            <person name="Hubbard S.S."/>
            <person name="Banfield J.F."/>
        </authorList>
    </citation>
    <scope>NUCLEOTIDE SEQUENCE [LARGE SCALE GENOMIC DNA]</scope>
</reference>
<dbReference type="InterPro" id="IPR036005">
    <property type="entry name" value="Creatinase/aminopeptidase-like"/>
</dbReference>
<keyword evidence="5 6" id="KW-0378">Hydrolase</keyword>
<keyword evidence="2 6" id="KW-0031">Aminopeptidase</keyword>
<comment type="caution">
    <text evidence="9">The sequence shown here is derived from an EMBL/GenBank/DDBJ whole genome shotgun (WGS) entry which is preliminary data.</text>
</comment>
<evidence type="ECO:0000256" key="2">
    <source>
        <dbReference type="ARBA" id="ARBA00022438"/>
    </source>
</evidence>
<evidence type="ECO:0000256" key="4">
    <source>
        <dbReference type="ARBA" id="ARBA00022723"/>
    </source>
</evidence>
<evidence type="ECO:0000256" key="5">
    <source>
        <dbReference type="ARBA" id="ARBA00022801"/>
    </source>
</evidence>
<dbReference type="AlphaFoldDB" id="A0A1F6MCF0"/>
<dbReference type="GO" id="GO:0046872">
    <property type="term" value="F:metal ion binding"/>
    <property type="evidence" value="ECO:0007669"/>
    <property type="project" value="UniProtKB-UniRule"/>
</dbReference>
<feature type="binding site" evidence="6">
    <location>
        <position position="196"/>
    </location>
    <ligand>
        <name>substrate</name>
    </ligand>
</feature>
<dbReference type="EC" id="3.4.11.18" evidence="6 7"/>
<feature type="binding site" evidence="6">
    <location>
        <position position="189"/>
    </location>
    <ligand>
        <name>a divalent metal cation</name>
        <dbReference type="ChEBI" id="CHEBI:60240"/>
        <label>2</label>
        <note>catalytic</note>
    </ligand>
</feature>
<feature type="binding site" evidence="6">
    <location>
        <position position="223"/>
    </location>
    <ligand>
        <name>a divalent metal cation</name>
        <dbReference type="ChEBI" id="CHEBI:60240"/>
        <label>2</label>
        <note>catalytic</note>
    </ligand>
</feature>
<dbReference type="SUPFAM" id="SSF55920">
    <property type="entry name" value="Creatinase/aminopeptidase"/>
    <property type="match status" value="1"/>
</dbReference>
<name>A0A1F6MCF0_9BACT</name>
<comment type="cofactor">
    <cofactor evidence="6">
        <name>Co(2+)</name>
        <dbReference type="ChEBI" id="CHEBI:48828"/>
    </cofactor>
    <cofactor evidence="6">
        <name>Zn(2+)</name>
        <dbReference type="ChEBI" id="CHEBI:29105"/>
    </cofactor>
    <cofactor evidence="6">
        <name>Mn(2+)</name>
        <dbReference type="ChEBI" id="CHEBI:29035"/>
    </cofactor>
    <cofactor evidence="6">
        <name>Fe(2+)</name>
        <dbReference type="ChEBI" id="CHEBI:29033"/>
    </cofactor>
    <text evidence="6">Binds 2 divalent metal cations per subunit. Has a high-affinity and a low affinity metal-binding site. The true nature of the physiological cofactor is under debate. The enzyme is active with cobalt, zinc, manganese or divalent iron ions. Most likely, methionine aminopeptidases function as mononuclear Fe(2+)-metalloproteases under physiological conditions, and the catalytically relevant metal-binding site has been assigned to the histidine-containing high-affinity site.</text>
</comment>
<keyword evidence="3 6" id="KW-0645">Protease</keyword>
<feature type="domain" description="Peptidase M24" evidence="8">
    <location>
        <begin position="10"/>
        <end position="261"/>
    </location>
</feature>
<feature type="binding site" evidence="6">
    <location>
        <position position="254"/>
    </location>
    <ligand>
        <name>a divalent metal cation</name>
        <dbReference type="ChEBI" id="CHEBI:60240"/>
        <label>1</label>
    </ligand>
</feature>
<evidence type="ECO:0000256" key="3">
    <source>
        <dbReference type="ARBA" id="ARBA00022670"/>
    </source>
</evidence>
<dbReference type="GO" id="GO:0004239">
    <property type="term" value="F:initiator methionyl aminopeptidase activity"/>
    <property type="evidence" value="ECO:0007669"/>
    <property type="project" value="UniProtKB-UniRule"/>
</dbReference>
<comment type="catalytic activity">
    <reaction evidence="6 7">
        <text>Release of N-terminal amino acids, preferentially methionine, from peptides and arylamides.</text>
        <dbReference type="EC" id="3.4.11.18"/>
    </reaction>
</comment>
<dbReference type="Proteomes" id="UP000177953">
    <property type="component" value="Unassembled WGS sequence"/>
</dbReference>
<dbReference type="InterPro" id="IPR001714">
    <property type="entry name" value="Pept_M24_MAP"/>
</dbReference>
<comment type="similarity">
    <text evidence="6">Belongs to the peptidase M24A family. Methionine aminopeptidase type 1 subfamily.</text>
</comment>
<feature type="binding site" evidence="6">
    <location>
        <position position="125"/>
    </location>
    <ligand>
        <name>a divalent metal cation</name>
        <dbReference type="ChEBI" id="CHEBI:60240"/>
        <label>2</label>
        <note>catalytic</note>
    </ligand>
</feature>
<keyword evidence="4 6" id="KW-0479">Metal-binding</keyword>
<sequence>MLIKSKQDIENLKENGRLIGEILAELALRCRPGVTAWEIDQLAEKMIKKAGGRPAFKGYKTHVADRPFPNTICASVNEELVHGIARKELVLKEGDIFSIDIGMVWPASTKATAGKPAKMKGVYSDTALTVAIGEVPEKTKKLLAVTKQALEEGIKAAQPGNSVAAIGRAVEDYVNSQGKYGIVRDLVGHGVGHAVHEDPHIPNYYDRKLESIFLEPGMVIAIEPMISLGTYKIETMPDGWTIKMADNSLSAHFEHTIIITETGNFVATRRPGE</sequence>
<evidence type="ECO:0000259" key="8">
    <source>
        <dbReference type="Pfam" id="PF00557"/>
    </source>
</evidence>
<dbReference type="EMBL" id="MFPU01000052">
    <property type="protein sequence ID" value="OGH69332.1"/>
    <property type="molecule type" value="Genomic_DNA"/>
</dbReference>
<dbReference type="GO" id="GO:0070006">
    <property type="term" value="F:metalloaminopeptidase activity"/>
    <property type="evidence" value="ECO:0007669"/>
    <property type="project" value="UniProtKB-UniRule"/>
</dbReference>
<dbReference type="GO" id="GO:0006508">
    <property type="term" value="P:proteolysis"/>
    <property type="evidence" value="ECO:0007669"/>
    <property type="project" value="UniProtKB-KW"/>
</dbReference>
<feature type="binding site" evidence="6">
    <location>
        <position position="254"/>
    </location>
    <ligand>
        <name>a divalent metal cation</name>
        <dbReference type="ChEBI" id="CHEBI:60240"/>
        <label>2</label>
        <note>catalytic</note>
    </ligand>
</feature>